<dbReference type="PANTHER" id="PTHR46323">
    <property type="entry name" value="BETA-GALACTOSIDASE"/>
    <property type="match status" value="1"/>
</dbReference>
<dbReference type="AlphaFoldDB" id="A0A1D7QQK4"/>
<dbReference type="InterPro" id="IPR036156">
    <property type="entry name" value="Beta-gal/glucu_dom_sf"/>
</dbReference>
<dbReference type="RefSeq" id="WP_069382600.1">
    <property type="nucleotide sequence ID" value="NZ_CP017141.1"/>
</dbReference>
<proteinExistence type="inferred from homology"/>
<dbReference type="Gene3D" id="3.20.20.80">
    <property type="entry name" value="Glycosidases"/>
    <property type="match status" value="1"/>
</dbReference>
<name>A0A1D7QQK4_9SPHI</name>
<dbReference type="InterPro" id="IPR006104">
    <property type="entry name" value="Glyco_hydro_2_N"/>
</dbReference>
<accession>A0A1D7QQK4</accession>
<evidence type="ECO:0000256" key="1">
    <source>
        <dbReference type="ARBA" id="ARBA00001412"/>
    </source>
</evidence>
<keyword evidence="6" id="KW-0732">Signal</keyword>
<dbReference type="Gene3D" id="2.60.120.260">
    <property type="entry name" value="Galactose-binding domain-like"/>
    <property type="match status" value="1"/>
</dbReference>
<dbReference type="InterPro" id="IPR006102">
    <property type="entry name" value="Ig-like_GH2"/>
</dbReference>
<dbReference type="Proteomes" id="UP000094313">
    <property type="component" value="Chromosome"/>
</dbReference>
<dbReference type="PANTHER" id="PTHR46323:SF2">
    <property type="entry name" value="BETA-GALACTOSIDASE"/>
    <property type="match status" value="1"/>
</dbReference>
<keyword evidence="4 9" id="KW-0378">Hydrolase</keyword>
<protein>
    <recommendedName>
        <fullName evidence="3">beta-galactosidase</fullName>
        <ecNumber evidence="3">3.2.1.23</ecNumber>
    </recommendedName>
</protein>
<dbReference type="SUPFAM" id="SSF51445">
    <property type="entry name" value="(Trans)glycosidases"/>
    <property type="match status" value="1"/>
</dbReference>
<dbReference type="GO" id="GO:0004565">
    <property type="term" value="F:beta-galactosidase activity"/>
    <property type="evidence" value="ECO:0007669"/>
    <property type="project" value="UniProtKB-EC"/>
</dbReference>
<dbReference type="Gene3D" id="2.60.40.10">
    <property type="entry name" value="Immunoglobulins"/>
    <property type="match status" value="1"/>
</dbReference>
<comment type="catalytic activity">
    <reaction evidence="1">
        <text>Hydrolysis of terminal non-reducing beta-D-galactose residues in beta-D-galactosides.</text>
        <dbReference type="EC" id="3.2.1.23"/>
    </reaction>
</comment>
<dbReference type="InterPro" id="IPR013783">
    <property type="entry name" value="Ig-like_fold"/>
</dbReference>
<evidence type="ECO:0000259" key="7">
    <source>
        <dbReference type="Pfam" id="PF00703"/>
    </source>
</evidence>
<dbReference type="InterPro" id="IPR050347">
    <property type="entry name" value="Bact_Beta-galactosidase"/>
</dbReference>
<dbReference type="SUPFAM" id="SSF49785">
    <property type="entry name" value="Galactose-binding domain-like"/>
    <property type="match status" value="1"/>
</dbReference>
<dbReference type="Pfam" id="PF00703">
    <property type="entry name" value="Glyco_hydro_2"/>
    <property type="match status" value="1"/>
</dbReference>
<dbReference type="EC" id="3.2.1.23" evidence="3"/>
<gene>
    <name evidence="9" type="ORF">BFS30_21725</name>
</gene>
<dbReference type="GO" id="GO:0005990">
    <property type="term" value="P:lactose catabolic process"/>
    <property type="evidence" value="ECO:0007669"/>
    <property type="project" value="TreeGrafter"/>
</dbReference>
<evidence type="ECO:0000256" key="2">
    <source>
        <dbReference type="ARBA" id="ARBA00007401"/>
    </source>
</evidence>
<evidence type="ECO:0000313" key="9">
    <source>
        <dbReference type="EMBL" id="AOM80946.1"/>
    </source>
</evidence>
<dbReference type="SUPFAM" id="SSF49303">
    <property type="entry name" value="beta-Galactosidase/glucuronidase domain"/>
    <property type="match status" value="1"/>
</dbReference>
<feature type="signal peptide" evidence="6">
    <location>
        <begin position="1"/>
        <end position="21"/>
    </location>
</feature>
<keyword evidence="5" id="KW-0326">Glycosidase</keyword>
<dbReference type="GO" id="GO:0009341">
    <property type="term" value="C:beta-galactosidase complex"/>
    <property type="evidence" value="ECO:0007669"/>
    <property type="project" value="TreeGrafter"/>
</dbReference>
<evidence type="ECO:0000256" key="3">
    <source>
        <dbReference type="ARBA" id="ARBA00012756"/>
    </source>
</evidence>
<reference evidence="9 10" key="1">
    <citation type="submission" date="2016-08" db="EMBL/GenBank/DDBJ databases">
        <authorList>
            <person name="Seilhamer J.J."/>
        </authorList>
    </citation>
    <scope>NUCLEOTIDE SEQUENCE [LARGE SCALE GENOMIC DNA]</scope>
    <source>
        <strain evidence="9 10">DX4</strain>
    </source>
</reference>
<evidence type="ECO:0000313" key="10">
    <source>
        <dbReference type="Proteomes" id="UP000094313"/>
    </source>
</evidence>
<dbReference type="InterPro" id="IPR008979">
    <property type="entry name" value="Galactose-bd-like_sf"/>
</dbReference>
<dbReference type="EMBL" id="CP017141">
    <property type="protein sequence ID" value="AOM80946.1"/>
    <property type="molecule type" value="Genomic_DNA"/>
</dbReference>
<evidence type="ECO:0000259" key="8">
    <source>
        <dbReference type="Pfam" id="PF02837"/>
    </source>
</evidence>
<organism evidence="9 10">
    <name type="scientific">Pedobacter steynii</name>
    <dbReference type="NCBI Taxonomy" id="430522"/>
    <lineage>
        <taxon>Bacteria</taxon>
        <taxon>Pseudomonadati</taxon>
        <taxon>Bacteroidota</taxon>
        <taxon>Sphingobacteriia</taxon>
        <taxon>Sphingobacteriales</taxon>
        <taxon>Sphingobacteriaceae</taxon>
        <taxon>Pedobacter</taxon>
    </lineage>
</organism>
<dbReference type="InterPro" id="IPR017853">
    <property type="entry name" value="GH"/>
</dbReference>
<feature type="chain" id="PRO_5009099018" description="beta-galactosidase" evidence="6">
    <location>
        <begin position="22"/>
        <end position="930"/>
    </location>
</feature>
<evidence type="ECO:0000256" key="4">
    <source>
        <dbReference type="ARBA" id="ARBA00022801"/>
    </source>
</evidence>
<evidence type="ECO:0000256" key="5">
    <source>
        <dbReference type="ARBA" id="ARBA00023295"/>
    </source>
</evidence>
<sequence>MMKKLLLICLFQLILSSGVLGQEKSKPEIGEEEINLAGTWSFRLDSLNTGEQEKWYSRPGLFFDQKIKLPGTTDDAGLGTPLKLKPALTREVMLHLWRKHSYIGAAWYQKEVIIPASWNNKQVSLFLERVIWQTDVWVDGKKVNAQGESLSAAHHFDLSAFLKPGKHTITLRIDNSKKYDIGDGHAYSAETQIIWNGVIGKLKLISRPEAYLKNIQVFTEENLKRIKIVSEIENSLDKQLKSTLNLSAINGQTKFKKTNIPVLLKPGENTIVSYIEINAPIKKWDEFNPSLYHLSASVKYAGATHRKTTSFGFRTLSSHGTQLLINDRPLFLRGTLECNIFPLTGYPPMEEEGWKKIFEKAKAYGLNHLRFHSWCPPEAAFEAADKLGFYLQVELPAWSLKIGKNQLADDFFDRESGRMIRYYGNHPSFCFWSMGNEMQGDMKWLSDQVMKLKSSDKRRMYTTTSYTFEKGFGDWPVPADDYFITQRSKKGWVRGQGVFDVEMPSFNKDYAKSVDSLPVPIVTHEIGQYAVYPNLNEISKYTGVLSPANFIAVKADLEKKNMAALADDFTNASGKLAVLLYKEEIERALKTKGISGIQLLDLHDFPGQGTALVGILDAFWDSKGLIKEEDFRKFCAPVVPLIRFEKATYTNDEIFKAKIEVANFGSVPLKNTNVVWQVRGADEALVASGKISDVNINLGNSELEGEINASLTKVLSAQKLTVKVSIENTAYNNSWEIWVYPEKVDEVVADVVFTKDYEEALRALEEGKKVLLNPAKETIKGVEGKFVQVFWSPVHFPNQPGTMGLLMDPKHPVFEHFPTDSHTNWQWWDLCKKSTTLELDSIGLSPSSIVLRNIDNFFKNRNMASIVEAKVGNGKLLLCTMDIHADLSSRPVARQLKYSLLKYMRGDQFNPVTVWDSKDFKRMEKNSVQR</sequence>
<feature type="domain" description="Glycoside hydrolase family 2 immunoglobulin-like beta-sandwich" evidence="7">
    <location>
        <begin position="211"/>
        <end position="314"/>
    </location>
</feature>
<comment type="similarity">
    <text evidence="2">Belongs to the glycosyl hydrolase 2 family.</text>
</comment>
<feature type="domain" description="Glycosyl hydrolases family 2 sugar binding" evidence="8">
    <location>
        <begin position="36"/>
        <end position="173"/>
    </location>
</feature>
<dbReference type="KEGG" id="psty:BFS30_21725"/>
<keyword evidence="10" id="KW-1185">Reference proteome</keyword>
<evidence type="ECO:0000256" key="6">
    <source>
        <dbReference type="SAM" id="SignalP"/>
    </source>
</evidence>
<dbReference type="Pfam" id="PF02837">
    <property type="entry name" value="Glyco_hydro_2_N"/>
    <property type="match status" value="1"/>
</dbReference>